<evidence type="ECO:0000313" key="3">
    <source>
        <dbReference type="Proteomes" id="UP000198816"/>
    </source>
</evidence>
<dbReference type="Gene3D" id="1.40.20.10">
    <property type="entry name" value="CHAD domain"/>
    <property type="match status" value="1"/>
</dbReference>
<sequence>MSHSTTELRVPDGMPFQQVSDLLTGLYRPILAPSETTRRVFYDTFDWAIFHDGGALECRTQRSTRRLIRNDLDGASPPLSQTLAGEPGFASDLPLGPVRERILEVCGIRRLLPRVEIESHVTVFRLVNDDAETLLRVELETMIARNPGVDTCGPLASRIHLVAEPYHEQTAQEVTDLLAERLGLEAVETPILSEALSACGRSPGDYSSKIEDRLDPDQRSDEALKVLLRSLFATLVANLDGAREHLDTEFLHDLRVATRRTRSVLGQAKGVFPADLLEDYKVRFAWLQQITGPVRDLDVYLLDFDRYREALPVRLRPSLGAVHSFLSARRSEEQGRLPVAFDSPAFADLMREWRTFLEAPVAEHPAESDAAAPIKALADERIRRMAKRVRREGLAIRPDSPATDLHELRKSCKKLRYLMELFQSLYPRGKMTRLIKLLKTLLDHLGLVQDLAVQAEHLLDWAKQMHAEGQADTETLLAMGALVGQLLGRQEQARAAFAEVFDQYLHDDHQALFRALFDRS</sequence>
<organism evidence="2 3">
    <name type="scientific">Thiocapsa roseopersicina</name>
    <dbReference type="NCBI Taxonomy" id="1058"/>
    <lineage>
        <taxon>Bacteria</taxon>
        <taxon>Pseudomonadati</taxon>
        <taxon>Pseudomonadota</taxon>
        <taxon>Gammaproteobacteria</taxon>
        <taxon>Chromatiales</taxon>
        <taxon>Chromatiaceae</taxon>
        <taxon>Thiocapsa</taxon>
    </lineage>
</organism>
<keyword evidence="3" id="KW-1185">Reference proteome</keyword>
<dbReference type="PROSITE" id="PS51708">
    <property type="entry name" value="CHAD"/>
    <property type="match status" value="1"/>
</dbReference>
<dbReference type="RefSeq" id="WP_245731900.1">
    <property type="nucleotide sequence ID" value="NZ_FNNZ01000013.1"/>
</dbReference>
<gene>
    <name evidence="2" type="ORF">SAMN05421783_113155</name>
</gene>
<dbReference type="PANTHER" id="PTHR39339">
    <property type="entry name" value="SLR1444 PROTEIN"/>
    <property type="match status" value="1"/>
</dbReference>
<proteinExistence type="predicted"/>
<evidence type="ECO:0000313" key="2">
    <source>
        <dbReference type="EMBL" id="SDX07810.1"/>
    </source>
</evidence>
<dbReference type="InterPro" id="IPR007899">
    <property type="entry name" value="CHAD_dom"/>
</dbReference>
<evidence type="ECO:0000259" key="1">
    <source>
        <dbReference type="PROSITE" id="PS51708"/>
    </source>
</evidence>
<feature type="domain" description="CHAD" evidence="1">
    <location>
        <begin position="217"/>
        <end position="510"/>
    </location>
</feature>
<dbReference type="AlphaFoldDB" id="A0A1H2YRT6"/>
<dbReference type="EMBL" id="FNNZ01000013">
    <property type="protein sequence ID" value="SDX07810.1"/>
    <property type="molecule type" value="Genomic_DNA"/>
</dbReference>
<protein>
    <submittedName>
        <fullName evidence="2">CHAD domain-containing protein</fullName>
    </submittedName>
</protein>
<accession>A0A1H2YRT6</accession>
<dbReference type="InterPro" id="IPR038186">
    <property type="entry name" value="CHAD_dom_sf"/>
</dbReference>
<dbReference type="PANTHER" id="PTHR39339:SF1">
    <property type="entry name" value="CHAD DOMAIN-CONTAINING PROTEIN"/>
    <property type="match status" value="1"/>
</dbReference>
<dbReference type="Pfam" id="PF05235">
    <property type="entry name" value="CHAD"/>
    <property type="match status" value="1"/>
</dbReference>
<dbReference type="STRING" id="1058.SAMN05421783_113155"/>
<dbReference type="SMART" id="SM00880">
    <property type="entry name" value="CHAD"/>
    <property type="match status" value="1"/>
</dbReference>
<name>A0A1H2YRT6_THIRO</name>
<dbReference type="Proteomes" id="UP000198816">
    <property type="component" value="Unassembled WGS sequence"/>
</dbReference>
<reference evidence="3" key="1">
    <citation type="submission" date="2016-10" db="EMBL/GenBank/DDBJ databases">
        <authorList>
            <person name="Varghese N."/>
            <person name="Submissions S."/>
        </authorList>
    </citation>
    <scope>NUCLEOTIDE SEQUENCE [LARGE SCALE GENOMIC DNA]</scope>
    <source>
        <strain evidence="3">DSM 217</strain>
    </source>
</reference>